<name>A0A836GXT6_9TRYP</name>
<dbReference type="OrthoDB" id="270901at2759"/>
<dbReference type="Gene3D" id="2.130.10.10">
    <property type="entry name" value="YVTN repeat-like/Quinoprotein amine dehydrogenase"/>
    <property type="match status" value="1"/>
</dbReference>
<accession>A0A836GXT6</accession>
<dbReference type="KEGG" id="phet:94286295"/>
<dbReference type="RefSeq" id="XP_067752375.1">
    <property type="nucleotide sequence ID" value="XM_067896218.1"/>
</dbReference>
<dbReference type="Proteomes" id="UP000674318">
    <property type="component" value="Unassembled WGS sequence"/>
</dbReference>
<evidence type="ECO:0000313" key="4">
    <source>
        <dbReference type="Proteomes" id="UP000674318"/>
    </source>
</evidence>
<organism evidence="3 4">
    <name type="scientific">Porcisia hertigi</name>
    <dbReference type="NCBI Taxonomy" id="2761500"/>
    <lineage>
        <taxon>Eukaryota</taxon>
        <taxon>Discoba</taxon>
        <taxon>Euglenozoa</taxon>
        <taxon>Kinetoplastea</taxon>
        <taxon>Metakinetoplastina</taxon>
        <taxon>Trypanosomatida</taxon>
        <taxon>Trypanosomatidae</taxon>
        <taxon>Leishmaniinae</taxon>
        <taxon>Porcisia</taxon>
    </lineage>
</organism>
<dbReference type="AlphaFoldDB" id="A0A836GXT6"/>
<keyword evidence="4" id="KW-1185">Reference proteome</keyword>
<dbReference type="GeneID" id="94286295"/>
<feature type="transmembrane region" description="Helical" evidence="1">
    <location>
        <begin position="471"/>
        <end position="492"/>
    </location>
</feature>
<keyword evidence="1" id="KW-0472">Membrane</keyword>
<evidence type="ECO:0000256" key="1">
    <source>
        <dbReference type="SAM" id="Phobius"/>
    </source>
</evidence>
<proteinExistence type="predicted"/>
<dbReference type="SUPFAM" id="SSF63825">
    <property type="entry name" value="YWTD domain"/>
    <property type="match status" value="1"/>
</dbReference>
<keyword evidence="1" id="KW-1133">Transmembrane helix</keyword>
<gene>
    <name evidence="3" type="ORF">JKF63_00166</name>
</gene>
<reference evidence="3 4" key="1">
    <citation type="submission" date="2021-02" db="EMBL/GenBank/DDBJ databases">
        <title>Porcisia hertigi Genome sequencing and assembly.</title>
        <authorList>
            <person name="Almutairi H."/>
            <person name="Gatherer D."/>
        </authorList>
    </citation>
    <scope>NUCLEOTIDE SEQUENCE [LARGE SCALE GENOMIC DNA]</scope>
    <source>
        <strain evidence="3 4">C119</strain>
    </source>
</reference>
<feature type="signal peptide" evidence="2">
    <location>
        <begin position="1"/>
        <end position="29"/>
    </location>
</feature>
<dbReference type="EMBL" id="JAFJZO010000036">
    <property type="protein sequence ID" value="KAG5490047.1"/>
    <property type="molecule type" value="Genomic_DNA"/>
</dbReference>
<dbReference type="InterPro" id="IPR015943">
    <property type="entry name" value="WD40/YVTN_repeat-like_dom_sf"/>
</dbReference>
<keyword evidence="2" id="KW-0732">Signal</keyword>
<sequence>MPSSSSCSVAKLVAALLLAILVCSYSGHALCPSNGNTHAIYVTSNMGDNIWSFDTLGNYLGPVLNKASFPPGVHVEKLRSMRFGPAGHLYVSSARGSYSRIFAVSGNGLLNNTMKENCTRDYLFTVMLQNAENPFLDHPYDIAFHPLTEDMYVSNQNSVTITRYRRNPKGDVTPMAATSGSQHMRYPAWKPSRNVMAALEAVEGTSPEQNTTVSSKSISNDAGLFASSWSSSYSMSSVRGITVSPLLPRALIESGAPPGIFAVANDTMMYYLLVCDVSGNTVHVFDPDNGERLFGLSVPSPIQVMFPSRYYTADSSSLSVSAAGVLMQRFEVPYIYVTSKEEGMAYMVQFSSYQGTATNNGMQANIFGDDFMRAHRFYTINRPNPLHAASGIYENPSRDVLLIADRNGRRIYSYASPFLTDYTSSYGPSPFLGFFAKQLPDQPEFVMSALLEHQQNIPFCYELNNNGKLRYVALCTAASIWSVVLAIVLITVPSLIVYRQIQYCLNGGKRYQRRQSSQDDGVSALYGSGCSSPLVRVQVPNYGSAV</sequence>
<keyword evidence="1" id="KW-0812">Transmembrane</keyword>
<comment type="caution">
    <text evidence="3">The sequence shown here is derived from an EMBL/GenBank/DDBJ whole genome shotgun (WGS) entry which is preliminary data.</text>
</comment>
<feature type="chain" id="PRO_5032991185" evidence="2">
    <location>
        <begin position="30"/>
        <end position="546"/>
    </location>
</feature>
<protein>
    <submittedName>
        <fullName evidence="3">Uncharacterized protein</fullName>
    </submittedName>
</protein>
<evidence type="ECO:0000313" key="3">
    <source>
        <dbReference type="EMBL" id="KAG5490047.1"/>
    </source>
</evidence>
<evidence type="ECO:0000256" key="2">
    <source>
        <dbReference type="SAM" id="SignalP"/>
    </source>
</evidence>